<reference evidence="14 15" key="1">
    <citation type="submission" date="2024-01" db="EMBL/GenBank/DDBJ databases">
        <title>Genome assemblies of Stephania.</title>
        <authorList>
            <person name="Yang L."/>
        </authorList>
    </citation>
    <scope>NUCLEOTIDE SEQUENCE [LARGE SCALE GENOMIC DNA]</scope>
    <source>
        <strain evidence="14">QJT</strain>
        <tissue evidence="14">Leaf</tissue>
    </source>
</reference>
<dbReference type="InterPro" id="IPR001245">
    <property type="entry name" value="Ser-Thr/Tyr_kinase_cat_dom"/>
</dbReference>
<keyword evidence="10" id="KW-1133">Transmembrane helix</keyword>
<dbReference type="PROSITE" id="PS00108">
    <property type="entry name" value="PROTEIN_KINASE_ST"/>
    <property type="match status" value="1"/>
</dbReference>
<keyword evidence="8" id="KW-0418">Kinase</keyword>
<comment type="caution">
    <text evidence="14">The sequence shown here is derived from an EMBL/GenBank/DDBJ whole genome shotgun (WGS) entry which is preliminary data.</text>
</comment>
<keyword evidence="2" id="KW-0723">Serine/threonine-protein kinase</keyword>
<evidence type="ECO:0000256" key="2">
    <source>
        <dbReference type="ARBA" id="ARBA00022527"/>
    </source>
</evidence>
<evidence type="ECO:0000256" key="3">
    <source>
        <dbReference type="ARBA" id="ARBA00022679"/>
    </source>
</evidence>
<feature type="domain" description="Protein kinase" evidence="13">
    <location>
        <begin position="30"/>
        <end position="316"/>
    </location>
</feature>
<keyword evidence="7" id="KW-0547">Nucleotide-binding</keyword>
<keyword evidence="12" id="KW-0325">Glycoprotein</keyword>
<dbReference type="CDD" id="cd14066">
    <property type="entry name" value="STKc_IRAK"/>
    <property type="match status" value="1"/>
</dbReference>
<dbReference type="GO" id="GO:0005886">
    <property type="term" value="C:plasma membrane"/>
    <property type="evidence" value="ECO:0007669"/>
    <property type="project" value="TreeGrafter"/>
</dbReference>
<evidence type="ECO:0000256" key="7">
    <source>
        <dbReference type="ARBA" id="ARBA00022741"/>
    </source>
</evidence>
<keyword evidence="9" id="KW-0067">ATP-binding</keyword>
<dbReference type="FunFam" id="3.30.200.20:FF:000142">
    <property type="entry name" value="Cysteine-rich receptor-like protein kinase 10"/>
    <property type="match status" value="1"/>
</dbReference>
<dbReference type="InterPro" id="IPR011009">
    <property type="entry name" value="Kinase-like_dom_sf"/>
</dbReference>
<dbReference type="AlphaFoldDB" id="A0AAP0E1M2"/>
<dbReference type="PANTHER" id="PTHR27002">
    <property type="entry name" value="RECEPTOR-LIKE SERINE/THREONINE-PROTEIN KINASE SD1-8"/>
    <property type="match status" value="1"/>
</dbReference>
<dbReference type="InterPro" id="IPR000719">
    <property type="entry name" value="Prot_kinase_dom"/>
</dbReference>
<accession>A0AAP0E1M2</accession>
<evidence type="ECO:0000313" key="14">
    <source>
        <dbReference type="EMBL" id="KAK9084921.1"/>
    </source>
</evidence>
<dbReference type="PANTHER" id="PTHR27002:SF980">
    <property type="entry name" value="CYSTEINE-RICH RECEPTOR-LIKE PROTEIN KINASE 10 ISOFORM X1"/>
    <property type="match status" value="1"/>
</dbReference>
<dbReference type="InterPro" id="IPR008271">
    <property type="entry name" value="Ser/Thr_kinase_AS"/>
</dbReference>
<dbReference type="SMART" id="SM00220">
    <property type="entry name" value="S_TKc"/>
    <property type="match status" value="1"/>
</dbReference>
<gene>
    <name evidence="14" type="ORF">Sjap_025332</name>
</gene>
<dbReference type="Gene3D" id="1.10.510.10">
    <property type="entry name" value="Transferase(Phosphotransferase) domain 1"/>
    <property type="match status" value="1"/>
</dbReference>
<protein>
    <recommendedName>
        <fullName evidence="13">Protein kinase domain-containing protein</fullName>
    </recommendedName>
</protein>
<evidence type="ECO:0000256" key="10">
    <source>
        <dbReference type="ARBA" id="ARBA00022989"/>
    </source>
</evidence>
<dbReference type="GO" id="GO:0006950">
    <property type="term" value="P:response to stress"/>
    <property type="evidence" value="ECO:0007669"/>
    <property type="project" value="UniProtKB-ARBA"/>
</dbReference>
<dbReference type="Pfam" id="PF07714">
    <property type="entry name" value="PK_Tyr_Ser-Thr"/>
    <property type="match status" value="1"/>
</dbReference>
<evidence type="ECO:0000256" key="8">
    <source>
        <dbReference type="ARBA" id="ARBA00022777"/>
    </source>
</evidence>
<evidence type="ECO:0000256" key="11">
    <source>
        <dbReference type="ARBA" id="ARBA00023136"/>
    </source>
</evidence>
<evidence type="ECO:0000259" key="13">
    <source>
        <dbReference type="PROSITE" id="PS50011"/>
    </source>
</evidence>
<dbReference type="PROSITE" id="PS50011">
    <property type="entry name" value="PROTEIN_KINASE_DOM"/>
    <property type="match status" value="1"/>
</dbReference>
<organism evidence="14 15">
    <name type="scientific">Stephania japonica</name>
    <dbReference type="NCBI Taxonomy" id="461633"/>
    <lineage>
        <taxon>Eukaryota</taxon>
        <taxon>Viridiplantae</taxon>
        <taxon>Streptophyta</taxon>
        <taxon>Embryophyta</taxon>
        <taxon>Tracheophyta</taxon>
        <taxon>Spermatophyta</taxon>
        <taxon>Magnoliopsida</taxon>
        <taxon>Ranunculales</taxon>
        <taxon>Menispermaceae</taxon>
        <taxon>Menispermoideae</taxon>
        <taxon>Cissampelideae</taxon>
        <taxon>Stephania</taxon>
    </lineage>
</organism>
<evidence type="ECO:0000256" key="9">
    <source>
        <dbReference type="ARBA" id="ARBA00022840"/>
    </source>
</evidence>
<evidence type="ECO:0000256" key="12">
    <source>
        <dbReference type="ARBA" id="ARBA00023180"/>
    </source>
</evidence>
<sequence length="358" mass="40530">MKAVIDMEVITTAESLQFNFKNVSAATDDFSVANKLGEGGFGPVYKGQLSDGRNIAVKRLSRHSEQGDEEFKNEVLLVAKLQHRNLVRLLGFCFEGHERLLIYEYVPNTSLDRFIFDPAKRADLNWETCYRIIEGIARGILYLHEDSRHRVIHRDLKAGNILLDADMNPKISDFGMARLFVVDQTQENTSRIVGTYGYMAPEYAMHGCFSVKSDVYSFGVLLLEILTGLRNKSFDHLEERGNLLSYAWRHWNEGTALQLLYPTLRASVSVREAVRCIQIALLCVQEDVVDRPTMRFVVVMLTSYSVSIALPSRPSFFMNSETAGTNQSHLAESEILTWTTHNTTNSSLHCPAQQFGFS</sequence>
<dbReference type="FunFam" id="1.10.510.10:FF:000129">
    <property type="entry name" value="cysteine-rich receptor-like protein kinase 10"/>
    <property type="match status" value="1"/>
</dbReference>
<dbReference type="Proteomes" id="UP001417504">
    <property type="component" value="Unassembled WGS sequence"/>
</dbReference>
<evidence type="ECO:0000256" key="4">
    <source>
        <dbReference type="ARBA" id="ARBA00022692"/>
    </source>
</evidence>
<keyword evidence="4" id="KW-0812">Transmembrane</keyword>
<evidence type="ECO:0000256" key="6">
    <source>
        <dbReference type="ARBA" id="ARBA00022737"/>
    </source>
</evidence>
<dbReference type="GO" id="GO:0005524">
    <property type="term" value="F:ATP binding"/>
    <property type="evidence" value="ECO:0007669"/>
    <property type="project" value="UniProtKB-KW"/>
</dbReference>
<keyword evidence="3" id="KW-0808">Transferase</keyword>
<keyword evidence="6" id="KW-0677">Repeat</keyword>
<keyword evidence="15" id="KW-1185">Reference proteome</keyword>
<dbReference type="EMBL" id="JBBNAE010000011">
    <property type="protein sequence ID" value="KAK9084921.1"/>
    <property type="molecule type" value="Genomic_DNA"/>
</dbReference>
<evidence type="ECO:0000256" key="5">
    <source>
        <dbReference type="ARBA" id="ARBA00022729"/>
    </source>
</evidence>
<comment type="subcellular location">
    <subcellularLocation>
        <location evidence="1">Membrane</location>
        <topology evidence="1">Single-pass membrane protein</topology>
    </subcellularLocation>
</comment>
<proteinExistence type="predicted"/>
<keyword evidence="11" id="KW-0472">Membrane</keyword>
<dbReference type="GO" id="GO:0004674">
    <property type="term" value="F:protein serine/threonine kinase activity"/>
    <property type="evidence" value="ECO:0007669"/>
    <property type="project" value="UniProtKB-KW"/>
</dbReference>
<dbReference type="SUPFAM" id="SSF56112">
    <property type="entry name" value="Protein kinase-like (PK-like)"/>
    <property type="match status" value="1"/>
</dbReference>
<evidence type="ECO:0000256" key="1">
    <source>
        <dbReference type="ARBA" id="ARBA00004167"/>
    </source>
</evidence>
<evidence type="ECO:0000313" key="15">
    <source>
        <dbReference type="Proteomes" id="UP001417504"/>
    </source>
</evidence>
<dbReference type="Gene3D" id="3.30.200.20">
    <property type="entry name" value="Phosphorylase Kinase, domain 1"/>
    <property type="match status" value="1"/>
</dbReference>
<name>A0AAP0E1M2_9MAGN</name>
<keyword evidence="5" id="KW-0732">Signal</keyword>